<dbReference type="Proteomes" id="UP001159363">
    <property type="component" value="Chromosome 9"/>
</dbReference>
<protein>
    <submittedName>
        <fullName evidence="3">Uncharacterized protein</fullName>
    </submittedName>
</protein>
<evidence type="ECO:0000256" key="1">
    <source>
        <dbReference type="ARBA" id="ARBA00001966"/>
    </source>
</evidence>
<dbReference type="PANTHER" id="PTHR10949">
    <property type="entry name" value="LIPOYL SYNTHASE"/>
    <property type="match status" value="1"/>
</dbReference>
<comment type="cofactor">
    <cofactor evidence="1">
        <name>[4Fe-4S] cluster</name>
        <dbReference type="ChEBI" id="CHEBI:49883"/>
    </cofactor>
</comment>
<sequence>MYVFILLLYNLSTYELTKPLTLLALDLALGLHIHVFRTHASAGWRRVENQRGSVQWLDAHCCRKPSMLVECLVPDFRGDTTAVRTIVQSGLDVFAHNIETVEFLTPHVRDPRARYRSVLAACPHRPSG</sequence>
<gene>
    <name evidence="3" type="ORF">PR048_024345</name>
</gene>
<keyword evidence="2" id="KW-0408">Iron</keyword>
<proteinExistence type="predicted"/>
<evidence type="ECO:0000313" key="4">
    <source>
        <dbReference type="Proteomes" id="UP001159363"/>
    </source>
</evidence>
<dbReference type="InterPro" id="IPR003698">
    <property type="entry name" value="Lipoyl_synth"/>
</dbReference>
<evidence type="ECO:0000256" key="2">
    <source>
        <dbReference type="ARBA" id="ARBA00022485"/>
    </source>
</evidence>
<dbReference type="EMBL" id="JARBHB010000010">
    <property type="protein sequence ID" value="KAJ8873527.1"/>
    <property type="molecule type" value="Genomic_DNA"/>
</dbReference>
<name>A0ABQ9GNB5_9NEOP</name>
<reference evidence="3 4" key="1">
    <citation type="submission" date="2023-02" db="EMBL/GenBank/DDBJ databases">
        <title>LHISI_Scaffold_Assembly.</title>
        <authorList>
            <person name="Stuart O.P."/>
            <person name="Cleave R."/>
            <person name="Magrath M.J.L."/>
            <person name="Mikheyev A.S."/>
        </authorList>
    </citation>
    <scope>NUCLEOTIDE SEQUENCE [LARGE SCALE GENOMIC DNA]</scope>
    <source>
        <strain evidence="3">Daus_M_001</strain>
        <tissue evidence="3">Leg muscle</tissue>
    </source>
</reference>
<comment type="caution">
    <text evidence="3">The sequence shown here is derived from an EMBL/GenBank/DDBJ whole genome shotgun (WGS) entry which is preliminary data.</text>
</comment>
<accession>A0ABQ9GNB5</accession>
<dbReference type="PANTHER" id="PTHR10949:SF0">
    <property type="entry name" value="LIPOYL SYNTHASE, MITOCHONDRIAL"/>
    <property type="match status" value="1"/>
</dbReference>
<keyword evidence="2" id="KW-0479">Metal-binding</keyword>
<keyword evidence="2" id="KW-0004">4Fe-4S</keyword>
<keyword evidence="2" id="KW-0411">Iron-sulfur</keyword>
<keyword evidence="4" id="KW-1185">Reference proteome</keyword>
<organism evidence="3 4">
    <name type="scientific">Dryococelus australis</name>
    <dbReference type="NCBI Taxonomy" id="614101"/>
    <lineage>
        <taxon>Eukaryota</taxon>
        <taxon>Metazoa</taxon>
        <taxon>Ecdysozoa</taxon>
        <taxon>Arthropoda</taxon>
        <taxon>Hexapoda</taxon>
        <taxon>Insecta</taxon>
        <taxon>Pterygota</taxon>
        <taxon>Neoptera</taxon>
        <taxon>Polyneoptera</taxon>
        <taxon>Phasmatodea</taxon>
        <taxon>Verophasmatodea</taxon>
        <taxon>Anareolatae</taxon>
        <taxon>Phasmatidae</taxon>
        <taxon>Eurycanthinae</taxon>
        <taxon>Dryococelus</taxon>
    </lineage>
</organism>
<evidence type="ECO:0000313" key="3">
    <source>
        <dbReference type="EMBL" id="KAJ8873527.1"/>
    </source>
</evidence>